<reference evidence="2" key="1">
    <citation type="journal article" date="2001" name="Int. J. Syst. Evol. Microbiol.">
        <title>Methanofollis aquaemaris sp. nov., a methanogen isolated from an aquaculture fish pond.</title>
        <authorList>
            <person name="Lai M.C."/>
            <person name="Chen S.C."/>
        </authorList>
    </citation>
    <scope>NUCLEOTIDE SEQUENCE</scope>
    <source>
        <strain evidence="2">N2F9704</strain>
    </source>
</reference>
<dbReference type="AlphaFoldDB" id="A0A8A3S3F0"/>
<evidence type="ECO:0000313" key="2">
    <source>
        <dbReference type="EMBL" id="QSZ66271.1"/>
    </source>
</evidence>
<feature type="transmembrane region" description="Helical" evidence="1">
    <location>
        <begin position="88"/>
        <end position="108"/>
    </location>
</feature>
<keyword evidence="1" id="KW-0812">Transmembrane</keyword>
<name>A0A8A3S3F0_9EURY</name>
<accession>A0A8A3S3F0</accession>
<evidence type="ECO:0000313" key="3">
    <source>
        <dbReference type="Proteomes" id="UP001042704"/>
    </source>
</evidence>
<proteinExistence type="predicted"/>
<feature type="transmembrane region" description="Helical" evidence="1">
    <location>
        <begin position="175"/>
        <end position="194"/>
    </location>
</feature>
<protein>
    <submittedName>
        <fullName evidence="2">Uncharacterized protein</fullName>
    </submittedName>
</protein>
<feature type="transmembrane region" description="Helical" evidence="1">
    <location>
        <begin position="12"/>
        <end position="37"/>
    </location>
</feature>
<dbReference type="EMBL" id="CP036172">
    <property type="protein sequence ID" value="QSZ66271.1"/>
    <property type="molecule type" value="Genomic_DNA"/>
</dbReference>
<reference evidence="2" key="2">
    <citation type="submission" date="2019-02" db="EMBL/GenBank/DDBJ databases">
        <authorList>
            <person name="Chen S.-C."/>
            <person name="Chien H.-H."/>
            <person name="Lai M.-C."/>
        </authorList>
    </citation>
    <scope>NUCLEOTIDE SEQUENCE</scope>
    <source>
        <strain evidence="2">N2F9704</strain>
    </source>
</reference>
<dbReference type="RefSeq" id="WP_265581594.1">
    <property type="nucleotide sequence ID" value="NZ_CP036172.1"/>
</dbReference>
<dbReference type="Proteomes" id="UP001042704">
    <property type="component" value="Chromosome"/>
</dbReference>
<gene>
    <name evidence="2" type="ORF">RJ40_01530</name>
</gene>
<feature type="transmembrane region" description="Helical" evidence="1">
    <location>
        <begin position="128"/>
        <end position="155"/>
    </location>
</feature>
<keyword evidence="3" id="KW-1185">Reference proteome</keyword>
<organism evidence="2 3">
    <name type="scientific">Methanofollis aquaemaris</name>
    <dbReference type="NCBI Taxonomy" id="126734"/>
    <lineage>
        <taxon>Archaea</taxon>
        <taxon>Methanobacteriati</taxon>
        <taxon>Methanobacteriota</taxon>
        <taxon>Stenosarchaea group</taxon>
        <taxon>Methanomicrobia</taxon>
        <taxon>Methanomicrobiales</taxon>
        <taxon>Methanomicrobiaceae</taxon>
        <taxon>Methanofollis</taxon>
    </lineage>
</organism>
<dbReference type="GeneID" id="76422997"/>
<feature type="transmembrane region" description="Helical" evidence="1">
    <location>
        <begin position="49"/>
        <end position="76"/>
    </location>
</feature>
<keyword evidence="1" id="KW-0472">Membrane</keyword>
<keyword evidence="1" id="KW-1133">Transmembrane helix</keyword>
<dbReference type="KEGG" id="maqe:RJ40_01530"/>
<sequence>MKKGQTLQDLKRLLPASLLAGLLGGGLIVFLKSYAYYWCWYDLLGLCHGIFFTIGYAHTLVLCFLTLFLTGMLAVALQQGEVGGQAQAVFAGGVSGCMAFFVIMVHTLVSDLLRDWVTDHVGFLIDSISYILVNFASTLFPALIVAAFATLGALLLFSSREKAATPEENARALRLVIGSTILIILVLLFLPPLVTHLMFSAGMIEAYPVWTFISLERTAPDTIVLAAHEVLPACALATPPYSVYIDGIDVSNASAAAASGLAVTVEPADGLQPFEGSQATWKGAVFEDNSTPVRVVVHRADGSASDLQIEYLKVRVSLN</sequence>
<evidence type="ECO:0000256" key="1">
    <source>
        <dbReference type="SAM" id="Phobius"/>
    </source>
</evidence>